<feature type="transmembrane region" description="Helical" evidence="2">
    <location>
        <begin position="12"/>
        <end position="36"/>
    </location>
</feature>
<name>A0AAD6XUH3_9AGAR</name>
<sequence length="334" mass="37526">MYSVALLYSPILLGGAVGLLLSGIVAVQCIIFFKLYPDEGRMKTSMIAAVWVLDIAHTVFILASLFYYFVAHFGHPSALARIPWLCKPALYISSGKNWWITAPIWPRSSFRAFNYSHRLRLRLGEWSAFTTPYTLRWSLFTSGLALSAGTDFIITLCLCHYLRKIRKLSTSSVMKGVMDTLTLYTLENGLITCLTTIAALVFWLKLPTTSIALSLNFLIGKLYPNSLLVLLNTRKELREMHSGDQGMHFVPTTPLATYYKHFPHRAPVNGPPPPPVMSLYEYSPAFKMHPPVEVQVQRTVKRNSAAISEVSFDSLQPPQRSLRPGSAMQWPALP</sequence>
<evidence type="ECO:0000259" key="3">
    <source>
        <dbReference type="Pfam" id="PF20152"/>
    </source>
</evidence>
<dbReference type="PANTHER" id="PTHR40465">
    <property type="entry name" value="CHROMOSOME 1, WHOLE GENOME SHOTGUN SEQUENCE"/>
    <property type="match status" value="1"/>
</dbReference>
<evidence type="ECO:0000313" key="5">
    <source>
        <dbReference type="Proteomes" id="UP001222325"/>
    </source>
</evidence>
<comment type="caution">
    <text evidence="4">The sequence shown here is derived from an EMBL/GenBank/DDBJ whole genome shotgun (WGS) entry which is preliminary data.</text>
</comment>
<proteinExistence type="predicted"/>
<dbReference type="PANTHER" id="PTHR40465:SF1">
    <property type="entry name" value="DUF6534 DOMAIN-CONTAINING PROTEIN"/>
    <property type="match status" value="1"/>
</dbReference>
<accession>A0AAD6XUH3</accession>
<keyword evidence="2" id="KW-0472">Membrane</keyword>
<feature type="region of interest" description="Disordered" evidence="1">
    <location>
        <begin position="315"/>
        <end position="334"/>
    </location>
</feature>
<organism evidence="4 5">
    <name type="scientific">Mycena belliarum</name>
    <dbReference type="NCBI Taxonomy" id="1033014"/>
    <lineage>
        <taxon>Eukaryota</taxon>
        <taxon>Fungi</taxon>
        <taxon>Dikarya</taxon>
        <taxon>Basidiomycota</taxon>
        <taxon>Agaricomycotina</taxon>
        <taxon>Agaricomycetes</taxon>
        <taxon>Agaricomycetidae</taxon>
        <taxon>Agaricales</taxon>
        <taxon>Marasmiineae</taxon>
        <taxon>Mycenaceae</taxon>
        <taxon>Mycena</taxon>
    </lineage>
</organism>
<gene>
    <name evidence="4" type="ORF">B0H15DRAFT_798922</name>
</gene>
<feature type="transmembrane region" description="Helical" evidence="2">
    <location>
        <begin position="183"/>
        <end position="204"/>
    </location>
</feature>
<evidence type="ECO:0000256" key="1">
    <source>
        <dbReference type="SAM" id="MobiDB-lite"/>
    </source>
</evidence>
<keyword evidence="5" id="KW-1185">Reference proteome</keyword>
<keyword evidence="2" id="KW-1133">Transmembrane helix</keyword>
<dbReference type="EMBL" id="JARJCN010000015">
    <property type="protein sequence ID" value="KAJ7093843.1"/>
    <property type="molecule type" value="Genomic_DNA"/>
</dbReference>
<dbReference type="AlphaFoldDB" id="A0AAD6XUH3"/>
<reference evidence="4" key="1">
    <citation type="submission" date="2023-03" db="EMBL/GenBank/DDBJ databases">
        <title>Massive genome expansion in bonnet fungi (Mycena s.s.) driven by repeated elements and novel gene families across ecological guilds.</title>
        <authorList>
            <consortium name="Lawrence Berkeley National Laboratory"/>
            <person name="Harder C.B."/>
            <person name="Miyauchi S."/>
            <person name="Viragh M."/>
            <person name="Kuo A."/>
            <person name="Thoen E."/>
            <person name="Andreopoulos B."/>
            <person name="Lu D."/>
            <person name="Skrede I."/>
            <person name="Drula E."/>
            <person name="Henrissat B."/>
            <person name="Morin E."/>
            <person name="Kohler A."/>
            <person name="Barry K."/>
            <person name="LaButti K."/>
            <person name="Morin E."/>
            <person name="Salamov A."/>
            <person name="Lipzen A."/>
            <person name="Mereny Z."/>
            <person name="Hegedus B."/>
            <person name="Baldrian P."/>
            <person name="Stursova M."/>
            <person name="Weitz H."/>
            <person name="Taylor A."/>
            <person name="Grigoriev I.V."/>
            <person name="Nagy L.G."/>
            <person name="Martin F."/>
            <person name="Kauserud H."/>
        </authorList>
    </citation>
    <scope>NUCLEOTIDE SEQUENCE</scope>
    <source>
        <strain evidence="4">CBHHK173m</strain>
    </source>
</reference>
<keyword evidence="2" id="KW-0812">Transmembrane</keyword>
<feature type="transmembrane region" description="Helical" evidence="2">
    <location>
        <begin position="137"/>
        <end position="162"/>
    </location>
</feature>
<feature type="transmembrane region" description="Helical" evidence="2">
    <location>
        <begin position="210"/>
        <end position="231"/>
    </location>
</feature>
<protein>
    <recommendedName>
        <fullName evidence="3">DUF6534 domain-containing protein</fullName>
    </recommendedName>
</protein>
<evidence type="ECO:0000256" key="2">
    <source>
        <dbReference type="SAM" id="Phobius"/>
    </source>
</evidence>
<dbReference type="Pfam" id="PF20152">
    <property type="entry name" value="DUF6534"/>
    <property type="match status" value="1"/>
</dbReference>
<feature type="domain" description="DUF6534" evidence="3">
    <location>
        <begin position="147"/>
        <end position="235"/>
    </location>
</feature>
<evidence type="ECO:0000313" key="4">
    <source>
        <dbReference type="EMBL" id="KAJ7093843.1"/>
    </source>
</evidence>
<dbReference type="Proteomes" id="UP001222325">
    <property type="component" value="Unassembled WGS sequence"/>
</dbReference>
<feature type="transmembrane region" description="Helical" evidence="2">
    <location>
        <begin position="48"/>
        <end position="70"/>
    </location>
</feature>
<dbReference type="InterPro" id="IPR045339">
    <property type="entry name" value="DUF6534"/>
</dbReference>